<organism evidence="2 3">
    <name type="scientific">Hufsiella arboris</name>
    <dbReference type="NCBI Taxonomy" id="2695275"/>
    <lineage>
        <taxon>Bacteria</taxon>
        <taxon>Pseudomonadati</taxon>
        <taxon>Bacteroidota</taxon>
        <taxon>Sphingobacteriia</taxon>
        <taxon>Sphingobacteriales</taxon>
        <taxon>Sphingobacteriaceae</taxon>
        <taxon>Hufsiella</taxon>
    </lineage>
</organism>
<dbReference type="RefSeq" id="WP_160843903.1">
    <property type="nucleotide sequence ID" value="NZ_WVHT01000003.1"/>
</dbReference>
<dbReference type="AlphaFoldDB" id="A0A7K1Y8L0"/>
<keyword evidence="3" id="KW-1185">Reference proteome</keyword>
<dbReference type="Gene3D" id="2.60.120.200">
    <property type="match status" value="1"/>
</dbReference>
<dbReference type="InterPro" id="IPR009784">
    <property type="entry name" value="DUF1349"/>
</dbReference>
<dbReference type="GO" id="GO:0004553">
    <property type="term" value="F:hydrolase activity, hydrolyzing O-glycosyl compounds"/>
    <property type="evidence" value="ECO:0007669"/>
    <property type="project" value="UniProtKB-ARBA"/>
</dbReference>
<dbReference type="SUPFAM" id="SSF49899">
    <property type="entry name" value="Concanavalin A-like lectins/glucanases"/>
    <property type="match status" value="1"/>
</dbReference>
<keyword evidence="1" id="KW-0732">Signal</keyword>
<evidence type="ECO:0000313" key="2">
    <source>
        <dbReference type="EMBL" id="MXV50711.1"/>
    </source>
</evidence>
<dbReference type="InterPro" id="IPR013320">
    <property type="entry name" value="ConA-like_dom_sf"/>
</dbReference>
<comment type="caution">
    <text evidence="2">The sequence shown here is derived from an EMBL/GenBank/DDBJ whole genome shotgun (WGS) entry which is preliminary data.</text>
</comment>
<dbReference type="Proteomes" id="UP000466586">
    <property type="component" value="Unassembled WGS sequence"/>
</dbReference>
<gene>
    <name evidence="2" type="ORF">GS399_06970</name>
</gene>
<feature type="signal peptide" evidence="1">
    <location>
        <begin position="1"/>
        <end position="19"/>
    </location>
</feature>
<dbReference type="PANTHER" id="PTHR35332:SF2">
    <property type="entry name" value="REGULATION OF ENOLASE PROTEIN 1"/>
    <property type="match status" value="1"/>
</dbReference>
<feature type="chain" id="PRO_5029788439" evidence="1">
    <location>
        <begin position="20"/>
        <end position="219"/>
    </location>
</feature>
<evidence type="ECO:0000313" key="3">
    <source>
        <dbReference type="Proteomes" id="UP000466586"/>
    </source>
</evidence>
<name>A0A7K1Y8L0_9SPHI</name>
<dbReference type="GO" id="GO:0005975">
    <property type="term" value="P:carbohydrate metabolic process"/>
    <property type="evidence" value="ECO:0007669"/>
    <property type="project" value="UniProtKB-ARBA"/>
</dbReference>
<dbReference type="Pfam" id="PF07081">
    <property type="entry name" value="DUF1349"/>
    <property type="match status" value="1"/>
</dbReference>
<proteinExistence type="predicted"/>
<sequence length="219" mass="24243">MKKPVILIALITICGYAFGQTAAKISAIPKPISWDVQPLSFVTGPKSITIKAGKETDLYTFADGRFYINNAPKMLFTPDTAFIMSVKITPDFKNEYDGGALLIYSNKENWAKLLFEKNEDGSLGLGASLVNNKHGDDSYHIAVNSGSVYTKVARSGDFFVFYYSLDGKSWKIIRSLPYAKSADLRVGFYAQSPKGESCTVKFEDISYDARPFKNFSTGE</sequence>
<evidence type="ECO:0000256" key="1">
    <source>
        <dbReference type="SAM" id="SignalP"/>
    </source>
</evidence>
<protein>
    <submittedName>
        <fullName evidence="2">DUF1349 domain-containing protein</fullName>
    </submittedName>
</protein>
<dbReference type="PANTHER" id="PTHR35332">
    <property type="entry name" value="REGULATION OF ENOLASE PROTEIN 1"/>
    <property type="match status" value="1"/>
</dbReference>
<reference evidence="2 3" key="1">
    <citation type="submission" date="2019-11" db="EMBL/GenBank/DDBJ databases">
        <title>Pedobacter sp. HMF7647 Genome sequencing and assembly.</title>
        <authorList>
            <person name="Kang H."/>
            <person name="Kim H."/>
            <person name="Joh K."/>
        </authorList>
    </citation>
    <scope>NUCLEOTIDE SEQUENCE [LARGE SCALE GENOMIC DNA]</scope>
    <source>
        <strain evidence="2 3">HMF7647</strain>
    </source>
</reference>
<accession>A0A7K1Y8L0</accession>
<dbReference type="EMBL" id="WVHT01000003">
    <property type="protein sequence ID" value="MXV50711.1"/>
    <property type="molecule type" value="Genomic_DNA"/>
</dbReference>